<evidence type="ECO:0000256" key="2">
    <source>
        <dbReference type="ARBA" id="ARBA00004673"/>
    </source>
</evidence>
<dbReference type="PROSITE" id="PS00077">
    <property type="entry name" value="COX1_CUB"/>
    <property type="match status" value="1"/>
</dbReference>
<evidence type="ECO:0000256" key="5">
    <source>
        <dbReference type="ARBA" id="ARBA00022448"/>
    </source>
</evidence>
<accession>A0A0F7KQ95</accession>
<dbReference type="GO" id="GO:0015990">
    <property type="term" value="P:electron transport coupled proton transport"/>
    <property type="evidence" value="ECO:0007669"/>
    <property type="project" value="InterPro"/>
</dbReference>
<dbReference type="InterPro" id="IPR023615">
    <property type="entry name" value="Cyt_c_Oxase_su1_BS"/>
</dbReference>
<feature type="transmembrane region" description="Helical" evidence="19">
    <location>
        <begin position="814"/>
        <end position="835"/>
    </location>
</feature>
<dbReference type="Gene3D" id="1.20.210.10">
    <property type="entry name" value="Cytochrome c oxidase-like, subunit I domain"/>
    <property type="match status" value="1"/>
</dbReference>
<evidence type="ECO:0000256" key="12">
    <source>
        <dbReference type="ARBA" id="ARBA00022982"/>
    </source>
</evidence>
<keyword evidence="16 19" id="KW-0472">Membrane</keyword>
<organism evidence="21 22">
    <name type="scientific">Croceibacterium atlanticum</name>
    <dbReference type="NCBI Taxonomy" id="1267766"/>
    <lineage>
        <taxon>Bacteria</taxon>
        <taxon>Pseudomonadati</taxon>
        <taxon>Pseudomonadota</taxon>
        <taxon>Alphaproteobacteria</taxon>
        <taxon>Sphingomonadales</taxon>
        <taxon>Erythrobacteraceae</taxon>
        <taxon>Croceibacterium</taxon>
    </lineage>
</organism>
<dbReference type="InterPro" id="IPR036927">
    <property type="entry name" value="Cyt_c_oxase-like_su1_sf"/>
</dbReference>
<dbReference type="InterPro" id="IPR035973">
    <property type="entry name" value="Cyt_c_oxidase_su3-like_sf"/>
</dbReference>
<feature type="transmembrane region" description="Helical" evidence="19">
    <location>
        <begin position="472"/>
        <end position="497"/>
    </location>
</feature>
<dbReference type="UniPathway" id="UPA00705"/>
<feature type="transmembrane region" description="Helical" evidence="19">
    <location>
        <begin position="205"/>
        <end position="231"/>
    </location>
</feature>
<feature type="transmembrane region" description="Helical" evidence="19">
    <location>
        <begin position="323"/>
        <end position="348"/>
    </location>
</feature>
<protein>
    <recommendedName>
        <fullName evidence="4">cytochrome-c oxidase</fullName>
        <ecNumber evidence="4">7.1.1.9</ecNumber>
    </recommendedName>
</protein>
<feature type="transmembrane region" description="Helical" evidence="19">
    <location>
        <begin position="659"/>
        <end position="686"/>
    </location>
</feature>
<dbReference type="GO" id="GO:0046872">
    <property type="term" value="F:metal ion binding"/>
    <property type="evidence" value="ECO:0007669"/>
    <property type="project" value="UniProtKB-KW"/>
</dbReference>
<evidence type="ECO:0000256" key="16">
    <source>
        <dbReference type="ARBA" id="ARBA00023136"/>
    </source>
</evidence>
<dbReference type="PRINTS" id="PR01165">
    <property type="entry name" value="CYCOXIDASEI"/>
</dbReference>
<keyword evidence="21" id="KW-0560">Oxidoreductase</keyword>
<feature type="transmembrane region" description="Helical" evidence="19">
    <location>
        <begin position="396"/>
        <end position="418"/>
    </location>
</feature>
<comment type="similarity">
    <text evidence="3 18">Belongs to the heme-copper respiratory oxidase family.</text>
</comment>
<name>A0A0F7KQ95_9SPHN</name>
<feature type="transmembrane region" description="Helical" evidence="19">
    <location>
        <begin position="430"/>
        <end position="452"/>
    </location>
</feature>
<keyword evidence="6" id="KW-1003">Cell membrane</keyword>
<dbReference type="SUPFAM" id="SSF81442">
    <property type="entry name" value="Cytochrome c oxidase subunit I-like"/>
    <property type="match status" value="1"/>
</dbReference>
<evidence type="ECO:0000256" key="3">
    <source>
        <dbReference type="ARBA" id="ARBA00009578"/>
    </source>
</evidence>
<evidence type="ECO:0000256" key="10">
    <source>
        <dbReference type="ARBA" id="ARBA00022723"/>
    </source>
</evidence>
<dbReference type="GO" id="GO:0004129">
    <property type="term" value="F:cytochrome-c oxidase activity"/>
    <property type="evidence" value="ECO:0007669"/>
    <property type="project" value="UniProtKB-EC"/>
</dbReference>
<dbReference type="Gene3D" id="1.20.120.80">
    <property type="entry name" value="Cytochrome c oxidase, subunit III, four-helix bundle"/>
    <property type="match status" value="1"/>
</dbReference>
<dbReference type="GO" id="GO:0016491">
    <property type="term" value="F:oxidoreductase activity"/>
    <property type="evidence" value="ECO:0007669"/>
    <property type="project" value="UniProtKB-KW"/>
</dbReference>
<evidence type="ECO:0000313" key="22">
    <source>
        <dbReference type="Proteomes" id="UP000034392"/>
    </source>
</evidence>
<keyword evidence="12 18" id="KW-0249">Electron transport</keyword>
<feature type="transmembrane region" description="Helical" evidence="19">
    <location>
        <begin position="360"/>
        <end position="384"/>
    </location>
</feature>
<evidence type="ECO:0000256" key="13">
    <source>
        <dbReference type="ARBA" id="ARBA00022989"/>
    </source>
</evidence>
<dbReference type="GO" id="GO:0005886">
    <property type="term" value="C:plasma membrane"/>
    <property type="evidence" value="ECO:0007669"/>
    <property type="project" value="UniProtKB-SubCell"/>
</dbReference>
<evidence type="ECO:0000313" key="21">
    <source>
        <dbReference type="EMBL" id="AKH42708.1"/>
    </source>
</evidence>
<keyword evidence="10" id="KW-0479">Metal-binding</keyword>
<proteinExistence type="inferred from homology"/>
<keyword evidence="5 18" id="KW-0813">Transport</keyword>
<evidence type="ECO:0000256" key="14">
    <source>
        <dbReference type="ARBA" id="ARBA00023004"/>
    </source>
</evidence>
<keyword evidence="11" id="KW-1278">Translocase</keyword>
<comment type="pathway">
    <text evidence="2">Energy metabolism; oxidative phosphorylation.</text>
</comment>
<dbReference type="PATRIC" id="fig|1267766.3.peg.1682"/>
<dbReference type="GO" id="GO:0022904">
    <property type="term" value="P:respiratory electron transport chain"/>
    <property type="evidence" value="ECO:0007669"/>
    <property type="project" value="InterPro"/>
</dbReference>
<feature type="domain" description="Cytochrome oxidase subunit I profile" evidence="20">
    <location>
        <begin position="20"/>
        <end position="535"/>
    </location>
</feature>
<evidence type="ECO:0000259" key="20">
    <source>
        <dbReference type="PROSITE" id="PS50855"/>
    </source>
</evidence>
<dbReference type="OrthoDB" id="9803294at2"/>
<feature type="transmembrane region" description="Helical" evidence="19">
    <location>
        <begin position="580"/>
        <end position="602"/>
    </location>
</feature>
<dbReference type="Pfam" id="PF00115">
    <property type="entry name" value="COX1"/>
    <property type="match status" value="1"/>
</dbReference>
<feature type="transmembrane region" description="Helical" evidence="19">
    <location>
        <begin position="124"/>
        <end position="143"/>
    </location>
</feature>
<evidence type="ECO:0000256" key="4">
    <source>
        <dbReference type="ARBA" id="ARBA00012949"/>
    </source>
</evidence>
<dbReference type="PROSITE" id="PS50855">
    <property type="entry name" value="COX1"/>
    <property type="match status" value="1"/>
</dbReference>
<evidence type="ECO:0000256" key="17">
    <source>
        <dbReference type="ARBA" id="ARBA00047816"/>
    </source>
</evidence>
<evidence type="ECO:0000256" key="1">
    <source>
        <dbReference type="ARBA" id="ARBA00004651"/>
    </source>
</evidence>
<reference evidence="21" key="1">
    <citation type="submission" date="2015-05" db="EMBL/GenBank/DDBJ databases">
        <title>The complete genome of Altererythrobacter atlanticus strain 26DY36.</title>
        <authorList>
            <person name="Wu Y.-H."/>
            <person name="Cheng H."/>
            <person name="Wu X.-W."/>
        </authorList>
    </citation>
    <scope>NUCLEOTIDE SEQUENCE [LARGE SCALE GENOMIC DNA]</scope>
    <source>
        <strain evidence="21">26DY36</strain>
    </source>
</reference>
<dbReference type="InterPro" id="IPR023616">
    <property type="entry name" value="Cyt_c_oxase-like_su1_dom"/>
</dbReference>
<keyword evidence="7 18" id="KW-0349">Heme</keyword>
<evidence type="ECO:0000256" key="19">
    <source>
        <dbReference type="SAM" id="Phobius"/>
    </source>
</evidence>
<evidence type="ECO:0000256" key="15">
    <source>
        <dbReference type="ARBA" id="ARBA00023008"/>
    </source>
</evidence>
<dbReference type="SUPFAM" id="SSF81452">
    <property type="entry name" value="Cytochrome c oxidase subunit III-like"/>
    <property type="match status" value="1"/>
</dbReference>
<keyword evidence="15" id="KW-0186">Copper</keyword>
<keyword evidence="14" id="KW-0408">Iron</keyword>
<dbReference type="AlphaFoldDB" id="A0A0F7KQ95"/>
<feature type="transmembrane region" description="Helical" evidence="19">
    <location>
        <begin position="80"/>
        <end position="103"/>
    </location>
</feature>
<dbReference type="KEGG" id="aay:WYH_01672"/>
<dbReference type="RefSeq" id="WP_046903457.1">
    <property type="nucleotide sequence ID" value="NZ_CP011452.2"/>
</dbReference>
<dbReference type="PANTHER" id="PTHR10422">
    <property type="entry name" value="CYTOCHROME C OXIDASE SUBUNIT 1"/>
    <property type="match status" value="1"/>
</dbReference>
<evidence type="ECO:0000256" key="11">
    <source>
        <dbReference type="ARBA" id="ARBA00022967"/>
    </source>
</evidence>
<feature type="transmembrane region" description="Helical" evidence="19">
    <location>
        <begin position="167"/>
        <end position="193"/>
    </location>
</feature>
<feature type="transmembrane region" description="Helical" evidence="19">
    <location>
        <begin position="265"/>
        <end position="284"/>
    </location>
</feature>
<dbReference type="EMBL" id="CP011452">
    <property type="protein sequence ID" value="AKH42708.1"/>
    <property type="molecule type" value="Genomic_DNA"/>
</dbReference>
<evidence type="ECO:0000256" key="8">
    <source>
        <dbReference type="ARBA" id="ARBA00022660"/>
    </source>
</evidence>
<dbReference type="Proteomes" id="UP000034392">
    <property type="component" value="Chromosome"/>
</dbReference>
<dbReference type="GO" id="GO:0006119">
    <property type="term" value="P:oxidative phosphorylation"/>
    <property type="evidence" value="ECO:0007669"/>
    <property type="project" value="UniProtKB-UniPathway"/>
</dbReference>
<keyword evidence="8 18" id="KW-0679">Respiratory chain</keyword>
<evidence type="ECO:0000256" key="7">
    <source>
        <dbReference type="ARBA" id="ARBA00022617"/>
    </source>
</evidence>
<dbReference type="EC" id="7.1.1.9" evidence="4"/>
<feature type="transmembrane region" description="Helical" evidence="19">
    <location>
        <begin position="732"/>
        <end position="758"/>
    </location>
</feature>
<feature type="transmembrane region" description="Helical" evidence="19">
    <location>
        <begin position="291"/>
        <end position="311"/>
    </location>
</feature>
<feature type="transmembrane region" description="Helical" evidence="19">
    <location>
        <begin position="608"/>
        <end position="628"/>
    </location>
</feature>
<feature type="transmembrane region" description="Helical" evidence="19">
    <location>
        <begin position="698"/>
        <end position="720"/>
    </location>
</feature>
<evidence type="ECO:0000256" key="6">
    <source>
        <dbReference type="ARBA" id="ARBA00022475"/>
    </source>
</evidence>
<dbReference type="InterPro" id="IPR014241">
    <property type="entry name" value="Cyt_c_oxidase_su1_bac"/>
</dbReference>
<dbReference type="NCBIfam" id="TIGR02891">
    <property type="entry name" value="CtaD_CoxA"/>
    <property type="match status" value="1"/>
</dbReference>
<gene>
    <name evidence="21" type="primary">ctaD_2</name>
    <name evidence="21" type="ORF">WYH_01672</name>
</gene>
<sequence>MNDTAHKRALALHHEMEPLYGQPKTWFGFLGATNHTVIGIRFMVTAIAFFFIGGVLAMLIRAQLAGPDTQFLDAANYAQVFTMHGTVMMFLFAIPLIEGFALYMLPKVLGARDLAFPRLSAFGYWCYLAGGLILLAALVLGIAPDSGWFMYTPLSSKPFSSGINSDIWLVGITVVEVSAVCAAIEFMATVLKVRAGGMALSKMPLLAWYLWITAAMMLVGFPPLILGSILLEAERAFGLPFFDSARGGDPLLWQHLFWLFGHPEVYIIFLPAAGVISTILPVFAGRPIVGYRWIVAALIAQAFLSFGLWVHHMFTTGIPHLSLAFFSAASLLVVVPTAIQIFAWLTTLLKGRPKMTLPMLWIYGFFFVFVSGGLTGVMVAVVPFDWQVHDTHFVVAHLHYVLVGGFVFPVMAGIYYWGPQLSGRRTDQGLGRLAFWLVFIGFNLTFLVMHWTGLLGMPRRVFTYETGLGWDWPNLVSSFGGFVMAIGFAMTLVDILVQWRFAPHTPHNPWKADTLEWAMPTPAPTYNFASLPKVGSRHPLHDDPDLSARLAGGTGYLPGALGGRRATMAVDSVTGAPEHVIILPGPTLIPFWTALALVGAAICFLAGFYWGAGLLGLAVIGCGCWWLWRSGDTADPDSVDCREGTRLPPHHAHPQAPGWWGMVFTLVFDATLFISLLFGYLFLWVIAPGWPPPAFIDAAPGLAIATLAALAMAGLAPLAAHRSNLRGDAARSARWLVVSASANALACIAFAATLAFLTPPAASHAYAACIWALALYAILHNGLAAIGSAFVLARGRAGFVSARRSLDPRNLAAFSGYSALVGAVTVAAIHLGPVLGTG</sequence>
<dbReference type="InterPro" id="IPR000883">
    <property type="entry name" value="Cyt_C_Oxase_1"/>
</dbReference>
<dbReference type="InterPro" id="IPR013833">
    <property type="entry name" value="Cyt_c_oxidase_su3_a-hlx"/>
</dbReference>
<evidence type="ECO:0000256" key="18">
    <source>
        <dbReference type="RuleBase" id="RU000370"/>
    </source>
</evidence>
<keyword evidence="13 19" id="KW-1133">Transmembrane helix</keyword>
<evidence type="ECO:0000256" key="9">
    <source>
        <dbReference type="ARBA" id="ARBA00022692"/>
    </source>
</evidence>
<dbReference type="STRING" id="1267766.WYH_01672"/>
<keyword evidence="22" id="KW-1185">Reference proteome</keyword>
<feature type="transmembrane region" description="Helical" evidence="19">
    <location>
        <begin position="764"/>
        <end position="793"/>
    </location>
</feature>
<dbReference type="PANTHER" id="PTHR10422:SF35">
    <property type="entry name" value="CYTOCHROME BO(3) UBIQUINOL OXIDASE SUBUNIT 1"/>
    <property type="match status" value="1"/>
</dbReference>
<dbReference type="GO" id="GO:0020037">
    <property type="term" value="F:heme binding"/>
    <property type="evidence" value="ECO:0007669"/>
    <property type="project" value="InterPro"/>
</dbReference>
<comment type="catalytic activity">
    <reaction evidence="17">
        <text>4 Fe(II)-[cytochrome c] + O2 + 8 H(+)(in) = 4 Fe(III)-[cytochrome c] + 2 H2O + 4 H(+)(out)</text>
        <dbReference type="Rhea" id="RHEA:11436"/>
        <dbReference type="Rhea" id="RHEA-COMP:10350"/>
        <dbReference type="Rhea" id="RHEA-COMP:14399"/>
        <dbReference type="ChEBI" id="CHEBI:15377"/>
        <dbReference type="ChEBI" id="CHEBI:15378"/>
        <dbReference type="ChEBI" id="CHEBI:15379"/>
        <dbReference type="ChEBI" id="CHEBI:29033"/>
        <dbReference type="ChEBI" id="CHEBI:29034"/>
        <dbReference type="EC" id="7.1.1.9"/>
    </reaction>
</comment>
<comment type="subcellular location">
    <subcellularLocation>
        <location evidence="1">Cell membrane</location>
        <topology evidence="1">Multi-pass membrane protein</topology>
    </subcellularLocation>
</comment>
<keyword evidence="9 18" id="KW-0812">Transmembrane</keyword>
<feature type="transmembrane region" description="Helical" evidence="19">
    <location>
        <begin position="38"/>
        <end position="60"/>
    </location>
</feature>